<evidence type="ECO:0000313" key="1">
    <source>
        <dbReference type="EMBL" id="EPJ40337.1"/>
    </source>
</evidence>
<comment type="caution">
    <text evidence="1">The sequence shown here is derived from an EMBL/GenBank/DDBJ whole genome shotgun (WGS) entry which is preliminary data.</text>
</comment>
<name>S4N165_9ACTN</name>
<accession>S4N165</accession>
<gene>
    <name evidence="1" type="ORF">STAFG_2622</name>
</gene>
<sequence>MGGAREHCEVFAVDTERRGPAQSRVPGVGALAA</sequence>
<evidence type="ECO:0000313" key="2">
    <source>
        <dbReference type="Proteomes" id="UP000015001"/>
    </source>
</evidence>
<organism evidence="1 2">
    <name type="scientific">Streptomyces afghaniensis 772</name>
    <dbReference type="NCBI Taxonomy" id="1283301"/>
    <lineage>
        <taxon>Bacteria</taxon>
        <taxon>Bacillati</taxon>
        <taxon>Actinomycetota</taxon>
        <taxon>Actinomycetes</taxon>
        <taxon>Kitasatosporales</taxon>
        <taxon>Streptomycetaceae</taxon>
        <taxon>Streptomyces</taxon>
    </lineage>
</organism>
<keyword evidence="2" id="KW-1185">Reference proteome</keyword>
<dbReference type="EMBL" id="AOPY01001379">
    <property type="protein sequence ID" value="EPJ40337.1"/>
    <property type="molecule type" value="Genomic_DNA"/>
</dbReference>
<dbReference type="AlphaFoldDB" id="S4N165"/>
<proteinExistence type="predicted"/>
<reference evidence="1 2" key="1">
    <citation type="submission" date="2013-02" db="EMBL/GenBank/DDBJ databases">
        <title>Draft Genome Sequence of Streptomyces afghaniensis, Which Produces Compounds of the Julimycin B-Complex.</title>
        <authorList>
            <person name="Gruening B.A."/>
            <person name="Praeg A."/>
            <person name="Erxleben A."/>
            <person name="Guenther S."/>
            <person name="Fiedler H.-P."/>
            <person name="Goodfellow M."/>
            <person name="Mueller M."/>
        </authorList>
    </citation>
    <scope>NUCLEOTIDE SEQUENCE [LARGE SCALE GENOMIC DNA]</scope>
    <source>
        <strain evidence="1 2">772</strain>
    </source>
</reference>
<protein>
    <submittedName>
        <fullName evidence="1">Uncharacterized protein</fullName>
    </submittedName>
</protein>
<dbReference type="HOGENOM" id="CLU_3383960_0_0_11"/>
<dbReference type="Proteomes" id="UP000015001">
    <property type="component" value="Unassembled WGS sequence"/>
</dbReference>